<comment type="caution">
    <text evidence="3">The sequence shown here is derived from an EMBL/GenBank/DDBJ whole genome shotgun (WGS) entry which is preliminary data.</text>
</comment>
<name>A0A5B0QDL6_PUCGR</name>
<protein>
    <submittedName>
        <fullName evidence="3">Uncharacterized protein</fullName>
    </submittedName>
</protein>
<dbReference type="EMBL" id="VDEP01000417">
    <property type="protein sequence ID" value="KAA1085138.1"/>
    <property type="molecule type" value="Genomic_DNA"/>
</dbReference>
<evidence type="ECO:0000313" key="2">
    <source>
        <dbReference type="EMBL" id="KAA1085138.1"/>
    </source>
</evidence>
<dbReference type="EMBL" id="VDEP01000298">
    <property type="protein sequence ID" value="KAA1111219.1"/>
    <property type="molecule type" value="Genomic_DNA"/>
</dbReference>
<organism evidence="3 4">
    <name type="scientific">Puccinia graminis f. sp. tritici</name>
    <dbReference type="NCBI Taxonomy" id="56615"/>
    <lineage>
        <taxon>Eukaryota</taxon>
        <taxon>Fungi</taxon>
        <taxon>Dikarya</taxon>
        <taxon>Basidiomycota</taxon>
        <taxon>Pucciniomycotina</taxon>
        <taxon>Pucciniomycetes</taxon>
        <taxon>Pucciniales</taxon>
        <taxon>Pucciniaceae</taxon>
        <taxon>Puccinia</taxon>
    </lineage>
</organism>
<dbReference type="Proteomes" id="UP000325313">
    <property type="component" value="Unassembled WGS sequence"/>
</dbReference>
<gene>
    <name evidence="3" type="ORF">PGTUg99_000367</name>
    <name evidence="2" type="ORF">PGTUg99_011708</name>
</gene>
<evidence type="ECO:0000313" key="3">
    <source>
        <dbReference type="EMBL" id="KAA1111219.1"/>
    </source>
</evidence>
<evidence type="ECO:0000313" key="4">
    <source>
        <dbReference type="Proteomes" id="UP000325313"/>
    </source>
</evidence>
<reference evidence="3 4" key="1">
    <citation type="submission" date="2019-05" db="EMBL/GenBank/DDBJ databases">
        <title>Emergence of the Ug99 lineage of the wheat stem rust pathogen through somatic hybridization.</title>
        <authorList>
            <person name="Li F."/>
            <person name="Upadhyaya N.M."/>
            <person name="Sperschneider J."/>
            <person name="Matny O."/>
            <person name="Nguyen-Phuc H."/>
            <person name="Mago R."/>
            <person name="Raley C."/>
            <person name="Miller M.E."/>
            <person name="Silverstein K.A.T."/>
            <person name="Henningsen E."/>
            <person name="Hirsch C.D."/>
            <person name="Visser B."/>
            <person name="Pretorius Z.A."/>
            <person name="Steffenson B.J."/>
            <person name="Schwessinger B."/>
            <person name="Dodds P.N."/>
            <person name="Figueroa M."/>
        </authorList>
    </citation>
    <scope>NUCLEOTIDE SEQUENCE [LARGE SCALE GENOMIC DNA]</scope>
    <source>
        <strain evidence="3 4">Ug99</strain>
    </source>
</reference>
<feature type="region of interest" description="Disordered" evidence="1">
    <location>
        <begin position="71"/>
        <end position="90"/>
    </location>
</feature>
<accession>A0A5B0QDL6</accession>
<sequence>MNTWSHPARFLPLPKYIRSGNVQERRSGFADGEKDDANTMLRVPPPTWGYAEESSPALKLEEYAGGGQKISAMSSTGVESGTGKRTGLHVPTCRTPHGLRQCWQSHKKLNAQTLENSRHISKGGDEMAPAGSMGYKCLAKQAVKSYLAP</sequence>
<evidence type="ECO:0000256" key="1">
    <source>
        <dbReference type="SAM" id="MobiDB-lite"/>
    </source>
</evidence>
<dbReference type="AlphaFoldDB" id="A0A5B0QDL6"/>
<proteinExistence type="predicted"/>